<feature type="transmembrane region" description="Helical" evidence="7">
    <location>
        <begin position="294"/>
        <end position="312"/>
    </location>
</feature>
<feature type="transmembrane region" description="Helical" evidence="7">
    <location>
        <begin position="45"/>
        <end position="69"/>
    </location>
</feature>
<comment type="subcellular location">
    <subcellularLocation>
        <location evidence="1">Cell membrane</location>
        <topology evidence="1">Multi-pass membrane protein</topology>
    </subcellularLocation>
</comment>
<keyword evidence="4 7" id="KW-0812">Transmembrane</keyword>
<comment type="caution">
    <text evidence="8">The sequence shown here is derived from an EMBL/GenBank/DDBJ whole genome shotgun (WGS) entry which is preliminary data.</text>
</comment>
<feature type="transmembrane region" description="Helical" evidence="7">
    <location>
        <begin position="21"/>
        <end position="39"/>
    </location>
</feature>
<dbReference type="PANTHER" id="PTHR30250:SF10">
    <property type="entry name" value="LIPOPOLYSACCHARIDE BIOSYNTHESIS PROTEIN WZXC"/>
    <property type="match status" value="1"/>
</dbReference>
<protein>
    <submittedName>
        <fullName evidence="8">Lipopolysaccharide biosynthesis protein</fullName>
    </submittedName>
</protein>
<keyword evidence="5 7" id="KW-1133">Transmembrane helix</keyword>
<evidence type="ECO:0000256" key="7">
    <source>
        <dbReference type="SAM" id="Phobius"/>
    </source>
</evidence>
<accession>A0ABP9F0G7</accession>
<evidence type="ECO:0000256" key="2">
    <source>
        <dbReference type="ARBA" id="ARBA00007430"/>
    </source>
</evidence>
<feature type="transmembrane region" description="Helical" evidence="7">
    <location>
        <begin position="113"/>
        <end position="132"/>
    </location>
</feature>
<dbReference type="EMBL" id="BAABJZ010000084">
    <property type="protein sequence ID" value="GAA4890800.1"/>
    <property type="molecule type" value="Genomic_DNA"/>
</dbReference>
<proteinExistence type="inferred from homology"/>
<dbReference type="PANTHER" id="PTHR30250">
    <property type="entry name" value="PST FAMILY PREDICTED COLANIC ACID TRANSPORTER"/>
    <property type="match status" value="1"/>
</dbReference>
<organism evidence="8 9">
    <name type="scientific">Ferrimonas pelagia</name>
    <dbReference type="NCBI Taxonomy" id="1177826"/>
    <lineage>
        <taxon>Bacteria</taxon>
        <taxon>Pseudomonadati</taxon>
        <taxon>Pseudomonadota</taxon>
        <taxon>Gammaproteobacteria</taxon>
        <taxon>Alteromonadales</taxon>
        <taxon>Ferrimonadaceae</taxon>
        <taxon>Ferrimonas</taxon>
    </lineage>
</organism>
<feature type="transmembrane region" description="Helical" evidence="7">
    <location>
        <begin position="381"/>
        <end position="401"/>
    </location>
</feature>
<dbReference type="RefSeq" id="WP_345335744.1">
    <property type="nucleotide sequence ID" value="NZ_BAABJZ010000084.1"/>
</dbReference>
<keyword evidence="3" id="KW-1003">Cell membrane</keyword>
<evidence type="ECO:0000256" key="6">
    <source>
        <dbReference type="ARBA" id="ARBA00023136"/>
    </source>
</evidence>
<evidence type="ECO:0000256" key="1">
    <source>
        <dbReference type="ARBA" id="ARBA00004651"/>
    </source>
</evidence>
<dbReference type="InterPro" id="IPR050833">
    <property type="entry name" value="Poly_Biosynth_Transport"/>
</dbReference>
<comment type="similarity">
    <text evidence="2">Belongs to the polysaccharide synthase family.</text>
</comment>
<keyword evidence="6 7" id="KW-0472">Membrane</keyword>
<feature type="transmembrane region" description="Helical" evidence="7">
    <location>
        <begin position="153"/>
        <end position="175"/>
    </location>
</feature>
<feature type="transmembrane region" description="Helical" evidence="7">
    <location>
        <begin position="324"/>
        <end position="347"/>
    </location>
</feature>
<feature type="transmembrane region" description="Helical" evidence="7">
    <location>
        <begin position="359"/>
        <end position="375"/>
    </location>
</feature>
<feature type="transmembrane region" description="Helical" evidence="7">
    <location>
        <begin position="447"/>
        <end position="468"/>
    </location>
</feature>
<name>A0ABP9F0G7_9GAMM</name>
<feature type="transmembrane region" description="Helical" evidence="7">
    <location>
        <begin position="413"/>
        <end position="435"/>
    </location>
</feature>
<sequence length="476" mass="52735">MIASLKQKTLRGVGWTIGARQIQQGVTLVITAILANLLSPADFGLVGMVTILVGLAMILADTGFSAVIVQDQSLGQRHYSTLFWLNLAIGVVVALAFYWSAPAVAWFYGRDELIPLAQVLSVSFVLSSFSSLPEALMRKEMDFKALSVIDTSVHLLVGAIVVLMALNGFGIWSLVAQPLLQQSLKAVLMWWHCSWRPSFLVSFYALRDVFQFSANMLLLRYLHYTMANMDYVIVGRFLGPDLLGIYTLAYKVMFVPIRNICLEIVKVLFPAFSQIQDDPVAFARAYLRALRSTCYVVLPMLMGMVIVAEPFIQTVFGEQWQGAVPVLKLLCFVGMLHIFIALSGVVFRALGRPGLELKINVVRFVLVLPALLVAIQYGLVLFVWVLLIATALFTLVQQIYVGRLLQCDWRDCISALLPPLGVSLVMGALLLWLQIVLASASPLSQLLVLALSGGAIYLLGVALIWWCCRAWNIRFI</sequence>
<evidence type="ECO:0000256" key="3">
    <source>
        <dbReference type="ARBA" id="ARBA00022475"/>
    </source>
</evidence>
<evidence type="ECO:0000313" key="9">
    <source>
        <dbReference type="Proteomes" id="UP001499988"/>
    </source>
</evidence>
<keyword evidence="9" id="KW-1185">Reference proteome</keyword>
<dbReference type="Proteomes" id="UP001499988">
    <property type="component" value="Unassembled WGS sequence"/>
</dbReference>
<dbReference type="Pfam" id="PF13440">
    <property type="entry name" value="Polysacc_synt_3"/>
    <property type="match status" value="1"/>
</dbReference>
<reference evidence="9" key="1">
    <citation type="journal article" date="2019" name="Int. J. Syst. Evol. Microbiol.">
        <title>The Global Catalogue of Microorganisms (GCM) 10K type strain sequencing project: providing services to taxonomists for standard genome sequencing and annotation.</title>
        <authorList>
            <consortium name="The Broad Institute Genomics Platform"/>
            <consortium name="The Broad Institute Genome Sequencing Center for Infectious Disease"/>
            <person name="Wu L."/>
            <person name="Ma J."/>
        </authorList>
    </citation>
    <scope>NUCLEOTIDE SEQUENCE [LARGE SCALE GENOMIC DNA]</scope>
    <source>
        <strain evidence="9">JCM 18401</strain>
    </source>
</reference>
<dbReference type="NCBIfam" id="NF007773">
    <property type="entry name" value="PRK10459.1"/>
    <property type="match status" value="1"/>
</dbReference>
<gene>
    <name evidence="8" type="ORF">GCM10023333_25040</name>
</gene>
<evidence type="ECO:0000313" key="8">
    <source>
        <dbReference type="EMBL" id="GAA4890800.1"/>
    </source>
</evidence>
<evidence type="ECO:0000256" key="5">
    <source>
        <dbReference type="ARBA" id="ARBA00022989"/>
    </source>
</evidence>
<evidence type="ECO:0000256" key="4">
    <source>
        <dbReference type="ARBA" id="ARBA00022692"/>
    </source>
</evidence>
<dbReference type="CDD" id="cd13127">
    <property type="entry name" value="MATE_tuaB_like"/>
    <property type="match status" value="1"/>
</dbReference>
<feature type="transmembrane region" description="Helical" evidence="7">
    <location>
        <begin position="81"/>
        <end position="101"/>
    </location>
</feature>